<proteinExistence type="predicted"/>
<dbReference type="OrthoDB" id="3475539at2"/>
<sequence length="117" mass="13309">MSYVFDVGDDTVWSPALRVGDLYVRFMTQLGDLFNLSTGLRAMASDYYYIDPDTFEAFVKKVFEENFRSSHPVGRAMMESVLAPSVVILDRINRPLSAGTPEQREFLEKARSLSMAR</sequence>
<dbReference type="RefSeq" id="WP_049748314.1">
    <property type="nucleotide sequence ID" value="NZ_CP012150.1"/>
</dbReference>
<name>A0A0K0XEP0_MYCGD</name>
<accession>A0A0K0XEP0</accession>
<dbReference type="InterPro" id="IPR045732">
    <property type="entry name" value="DUF6086"/>
</dbReference>
<reference evidence="1 2" key="1">
    <citation type="submission" date="2015-07" db="EMBL/GenBank/DDBJ databases">
        <title>Complete genome sequence of Mycobacterium goodii X7B, a facultative thermophilic biodesulfurizing bacterium.</title>
        <authorList>
            <person name="Yu B."/>
            <person name="Li F."/>
            <person name="Xu P."/>
        </authorList>
    </citation>
    <scope>NUCLEOTIDE SEQUENCE [LARGE SCALE GENOMIC DNA]</scope>
    <source>
        <strain evidence="1 2">X7B</strain>
    </source>
</reference>
<dbReference type="EMBL" id="CP012150">
    <property type="protein sequence ID" value="AKS35868.1"/>
    <property type="molecule type" value="Genomic_DNA"/>
</dbReference>
<dbReference type="AlphaFoldDB" id="A0A0K0XEP0"/>
<evidence type="ECO:0000313" key="2">
    <source>
        <dbReference type="Proteomes" id="UP000062255"/>
    </source>
</evidence>
<dbReference type="Proteomes" id="UP000062255">
    <property type="component" value="Chromosome"/>
</dbReference>
<organism evidence="1 2">
    <name type="scientific">Mycolicibacterium goodii</name>
    <name type="common">Mycobacterium goodii</name>
    <dbReference type="NCBI Taxonomy" id="134601"/>
    <lineage>
        <taxon>Bacteria</taxon>
        <taxon>Bacillati</taxon>
        <taxon>Actinomycetota</taxon>
        <taxon>Actinomycetes</taxon>
        <taxon>Mycobacteriales</taxon>
        <taxon>Mycobacteriaceae</taxon>
        <taxon>Mycolicibacterium</taxon>
    </lineage>
</organism>
<protein>
    <submittedName>
        <fullName evidence="1">Uncharacterized protein</fullName>
    </submittedName>
</protein>
<dbReference type="PATRIC" id="fig|134601.6.peg.6737"/>
<evidence type="ECO:0000313" key="1">
    <source>
        <dbReference type="EMBL" id="AKS35868.1"/>
    </source>
</evidence>
<dbReference type="Pfam" id="PF19564">
    <property type="entry name" value="DUF6086"/>
    <property type="match status" value="1"/>
</dbReference>
<dbReference type="KEGG" id="mgo:AFA91_32560"/>
<gene>
    <name evidence="1" type="ORF">AFA91_32560</name>
</gene>